<dbReference type="InterPro" id="IPR011006">
    <property type="entry name" value="CheY-like_superfamily"/>
</dbReference>
<accession>A0A2W5WVK7</accession>
<dbReference type="Gene3D" id="3.40.50.2300">
    <property type="match status" value="1"/>
</dbReference>
<dbReference type="GO" id="GO:0051782">
    <property type="term" value="P:negative regulation of cell division"/>
    <property type="evidence" value="ECO:0007669"/>
    <property type="project" value="TreeGrafter"/>
</dbReference>
<evidence type="ECO:0000256" key="3">
    <source>
        <dbReference type="PROSITE-ProRule" id="PRU00169"/>
    </source>
</evidence>
<dbReference type="InterPro" id="IPR001789">
    <property type="entry name" value="Sig_transdc_resp-reg_receiver"/>
</dbReference>
<evidence type="ECO:0000256" key="2">
    <source>
        <dbReference type="ARBA" id="ARBA00022840"/>
    </source>
</evidence>
<name>A0A2W5WVK7_9MICO</name>
<proteinExistence type="predicted"/>
<dbReference type="SUPFAM" id="SSF52540">
    <property type="entry name" value="P-loop containing nucleoside triphosphate hydrolases"/>
    <property type="match status" value="1"/>
</dbReference>
<evidence type="ECO:0000256" key="4">
    <source>
        <dbReference type="SAM" id="MobiDB-lite"/>
    </source>
</evidence>
<feature type="transmembrane region" description="Helical" evidence="5">
    <location>
        <begin position="449"/>
        <end position="475"/>
    </location>
</feature>
<dbReference type="InterPro" id="IPR027417">
    <property type="entry name" value="P-loop_NTPase"/>
</dbReference>
<keyword evidence="8" id="KW-1185">Reference proteome</keyword>
<dbReference type="EMBL" id="QKWH01000015">
    <property type="protein sequence ID" value="PZR51855.1"/>
    <property type="molecule type" value="Genomic_DNA"/>
</dbReference>
<gene>
    <name evidence="7" type="ORF">DNL40_14690</name>
</gene>
<keyword evidence="5" id="KW-0812">Transmembrane</keyword>
<evidence type="ECO:0000259" key="6">
    <source>
        <dbReference type="PROSITE" id="PS50110"/>
    </source>
</evidence>
<dbReference type="GO" id="GO:0000160">
    <property type="term" value="P:phosphorelay signal transduction system"/>
    <property type="evidence" value="ECO:0007669"/>
    <property type="project" value="InterPro"/>
</dbReference>
<dbReference type="GO" id="GO:0016887">
    <property type="term" value="F:ATP hydrolysis activity"/>
    <property type="evidence" value="ECO:0007669"/>
    <property type="project" value="TreeGrafter"/>
</dbReference>
<dbReference type="Proteomes" id="UP000248783">
    <property type="component" value="Unassembled WGS sequence"/>
</dbReference>
<dbReference type="Gene3D" id="3.40.50.300">
    <property type="entry name" value="P-loop containing nucleotide triphosphate hydrolases"/>
    <property type="match status" value="1"/>
</dbReference>
<keyword evidence="2" id="KW-0067">ATP-binding</keyword>
<protein>
    <recommendedName>
        <fullName evidence="6">Response regulatory domain-containing protein</fullName>
    </recommendedName>
</protein>
<keyword evidence="5" id="KW-1133">Transmembrane helix</keyword>
<dbReference type="PANTHER" id="PTHR43384:SF6">
    <property type="entry name" value="SEPTUM SITE-DETERMINING PROTEIN MIND HOMOLOG, CHLOROPLASTIC"/>
    <property type="match status" value="1"/>
</dbReference>
<dbReference type="GO" id="GO:0009898">
    <property type="term" value="C:cytoplasmic side of plasma membrane"/>
    <property type="evidence" value="ECO:0007669"/>
    <property type="project" value="TreeGrafter"/>
</dbReference>
<dbReference type="RefSeq" id="WP_111252007.1">
    <property type="nucleotide sequence ID" value="NZ_QKWH01000015.1"/>
</dbReference>
<dbReference type="AlphaFoldDB" id="A0A2W5WVK7"/>
<dbReference type="SUPFAM" id="SSF52172">
    <property type="entry name" value="CheY-like"/>
    <property type="match status" value="1"/>
</dbReference>
<keyword evidence="5" id="KW-0472">Membrane</keyword>
<evidence type="ECO:0000256" key="5">
    <source>
        <dbReference type="SAM" id="Phobius"/>
    </source>
</evidence>
<comment type="caution">
    <text evidence="3">Lacks conserved residue(s) required for the propagation of feature annotation.</text>
</comment>
<keyword evidence="1" id="KW-0547">Nucleotide-binding</keyword>
<dbReference type="GO" id="GO:0005829">
    <property type="term" value="C:cytosol"/>
    <property type="evidence" value="ECO:0007669"/>
    <property type="project" value="TreeGrafter"/>
</dbReference>
<dbReference type="PROSITE" id="PS50110">
    <property type="entry name" value="RESPONSE_REGULATORY"/>
    <property type="match status" value="1"/>
</dbReference>
<organism evidence="7 8">
    <name type="scientific">Xylanimonas oleitrophica</name>
    <dbReference type="NCBI Taxonomy" id="2607479"/>
    <lineage>
        <taxon>Bacteria</taxon>
        <taxon>Bacillati</taxon>
        <taxon>Actinomycetota</taxon>
        <taxon>Actinomycetes</taxon>
        <taxon>Micrococcales</taxon>
        <taxon>Promicromonosporaceae</taxon>
        <taxon>Xylanimonas</taxon>
    </lineage>
</organism>
<comment type="caution">
    <text evidence="7">The sequence shown here is derived from an EMBL/GenBank/DDBJ whole genome shotgun (WGS) entry which is preliminary data.</text>
</comment>
<evidence type="ECO:0000313" key="7">
    <source>
        <dbReference type="EMBL" id="PZR51855.1"/>
    </source>
</evidence>
<feature type="domain" description="Response regulatory" evidence="6">
    <location>
        <begin position="4"/>
        <end position="120"/>
    </location>
</feature>
<feature type="region of interest" description="Disordered" evidence="4">
    <location>
        <begin position="385"/>
        <end position="433"/>
    </location>
</feature>
<evidence type="ECO:0000256" key="1">
    <source>
        <dbReference type="ARBA" id="ARBA00022741"/>
    </source>
</evidence>
<evidence type="ECO:0000313" key="8">
    <source>
        <dbReference type="Proteomes" id="UP000248783"/>
    </source>
</evidence>
<dbReference type="GO" id="GO:0005524">
    <property type="term" value="F:ATP binding"/>
    <property type="evidence" value="ECO:0007669"/>
    <property type="project" value="UniProtKB-KW"/>
</dbReference>
<dbReference type="Pfam" id="PF06564">
    <property type="entry name" value="CBP_BcsQ"/>
    <property type="match status" value="1"/>
</dbReference>
<dbReference type="InterPro" id="IPR017746">
    <property type="entry name" value="Cellulose_synthase_operon_BcsQ"/>
</dbReference>
<dbReference type="InterPro" id="IPR050625">
    <property type="entry name" value="ParA/MinD_ATPase"/>
</dbReference>
<sequence length="558" mass="60178">MSGTVVVGCADQTLAYELRALLAEISDLEVVGLAETTTELTELVVAHQPNLLLVHDRLGPLPVHQVVRDLGLRRPGTVSVVVSSDPEPEALAAAMDAGARGVITYPLTFEDVQQRVTNALEWSRHIQGMLTAAEQGDASARGRATVVTVTGSKGGVGTTSVVTNLAWDIRRQLPELSVAVVDADLEKGDVTSYLAASYRTSIADLAKVSEDLSPRTVADAVFEHESGLHMLLPPEDVRDVEWVTPTAIRQILFLLRQQYDLVLVDAGAHVTPVQAAIVEVSDEVVQVVTPDLISLRALRRNLGWWESLGVRKPDAVRVLLNRHTKSDEVQPEAVRQLSPAPVLAATVPHQGRRLEASTNSRSPHLTTDEGWWRALRAVGHELGVARALDSGEPEETDSRSRRGRRSRSAQQQEGERSAGDVAPEAEAPVVTGRRAARAARERGSMSLELLGVVPALALLVAVLCQLALAGVTYVYTGHAATQAARQAAIAEPWESWRVREAAQDAFPQGLRSRLDVGVDYSPSGSVQVDVTAGVPRLMPGVMRSGWDVTVDRQVVREP</sequence>
<reference evidence="7 8" key="1">
    <citation type="submission" date="2018-06" db="EMBL/GenBank/DDBJ databases">
        <title>Whole genome sequencing of a novel hydrocarbon degrading bacterial strain, PW21 isolated from oil contaminated produced water sample.</title>
        <authorList>
            <person name="Nagkirti P."/>
            <person name="Shaikh A."/>
            <person name="Gowdaman V."/>
            <person name="Engineer A.E."/>
            <person name="Dagar S."/>
            <person name="Dhakephalkar P.K."/>
        </authorList>
    </citation>
    <scope>NUCLEOTIDE SEQUENCE [LARGE SCALE GENOMIC DNA]</scope>
    <source>
        <strain evidence="7 8">PW21</strain>
    </source>
</reference>
<dbReference type="PANTHER" id="PTHR43384">
    <property type="entry name" value="SEPTUM SITE-DETERMINING PROTEIN MIND HOMOLOG, CHLOROPLASTIC-RELATED"/>
    <property type="match status" value="1"/>
</dbReference>